<dbReference type="EMBL" id="CM007906">
    <property type="protein sequence ID" value="OTF86751.1"/>
    <property type="molecule type" value="Genomic_DNA"/>
</dbReference>
<accession>A0A251RR61</accession>
<dbReference type="EMBL" id="MNCJ02000332">
    <property type="protein sequence ID" value="KAF5755971.1"/>
    <property type="molecule type" value="Genomic_DNA"/>
</dbReference>
<gene>
    <name evidence="3" type="ORF">HannXRQ_Chr17g0554181</name>
    <name evidence="4" type="ORF">HannXRQ_Chr17g0554191</name>
    <name evidence="1" type="ORF">HanXRQr2_Chr17g0809011</name>
    <name evidence="2" type="ORF">HanXRQr2_Chr17g0809021</name>
</gene>
<reference evidence="1 5" key="1">
    <citation type="journal article" date="2017" name="Nature">
        <title>The sunflower genome provides insights into oil metabolism, flowering and Asterid evolution.</title>
        <authorList>
            <person name="Badouin H."/>
            <person name="Gouzy J."/>
            <person name="Grassa C.J."/>
            <person name="Murat F."/>
            <person name="Staton S.E."/>
            <person name="Cottret L."/>
            <person name="Lelandais-Briere C."/>
            <person name="Owens G.L."/>
            <person name="Carrere S."/>
            <person name="Mayjonade B."/>
            <person name="Legrand L."/>
            <person name="Gill N."/>
            <person name="Kane N.C."/>
            <person name="Bowers J.E."/>
            <person name="Hubner S."/>
            <person name="Bellec A."/>
            <person name="Berard A."/>
            <person name="Berges H."/>
            <person name="Blanchet N."/>
            <person name="Boniface M.C."/>
            <person name="Brunel D."/>
            <person name="Catrice O."/>
            <person name="Chaidir N."/>
            <person name="Claudel C."/>
            <person name="Donnadieu C."/>
            <person name="Faraut T."/>
            <person name="Fievet G."/>
            <person name="Helmstetter N."/>
            <person name="King M."/>
            <person name="Knapp S.J."/>
            <person name="Lai Z."/>
            <person name="Le Paslier M.C."/>
            <person name="Lippi Y."/>
            <person name="Lorenzon L."/>
            <person name="Mandel J.R."/>
            <person name="Marage G."/>
            <person name="Marchand G."/>
            <person name="Marquand E."/>
            <person name="Bret-Mestries E."/>
            <person name="Morien E."/>
            <person name="Nambeesan S."/>
            <person name="Nguyen T."/>
            <person name="Pegot-Espagnet P."/>
            <person name="Pouilly N."/>
            <person name="Raftis F."/>
            <person name="Sallet E."/>
            <person name="Schiex T."/>
            <person name="Thomas J."/>
            <person name="Vandecasteele C."/>
            <person name="Vares D."/>
            <person name="Vear F."/>
            <person name="Vautrin S."/>
            <person name="Crespi M."/>
            <person name="Mangin B."/>
            <person name="Burke J.M."/>
            <person name="Salse J."/>
            <person name="Munos S."/>
            <person name="Vincourt P."/>
            <person name="Rieseberg L.H."/>
            <person name="Langlade N.B."/>
        </authorList>
    </citation>
    <scope>NUCLEOTIDE SEQUENCE [LARGE SCALE GENOMIC DNA]</scope>
    <source>
        <strain evidence="5">cv. SF193</strain>
        <tissue evidence="1">Leaves</tissue>
    </source>
</reference>
<dbReference type="Proteomes" id="UP000215914">
    <property type="component" value="Chromosome 17"/>
</dbReference>
<keyword evidence="5" id="KW-1185">Reference proteome</keyword>
<protein>
    <submittedName>
        <fullName evidence="3">Uncharacterized protein</fullName>
    </submittedName>
</protein>
<dbReference type="EMBL" id="CM007906">
    <property type="protein sequence ID" value="OTF86750.1"/>
    <property type="molecule type" value="Genomic_DNA"/>
</dbReference>
<name>A0A251RR61_HELAN</name>
<evidence type="ECO:0000313" key="1">
    <source>
        <dbReference type="EMBL" id="KAF5755970.1"/>
    </source>
</evidence>
<evidence type="ECO:0000313" key="3">
    <source>
        <dbReference type="EMBL" id="OTF86750.1"/>
    </source>
</evidence>
<proteinExistence type="predicted"/>
<sequence length="53" mass="5887">MLFMLKTVMVVASGVRLSSGDGCGIMVVLIFDFRLWCGSSMVRVFQQVKRVST</sequence>
<evidence type="ECO:0000313" key="2">
    <source>
        <dbReference type="EMBL" id="KAF5755971.1"/>
    </source>
</evidence>
<dbReference type="Gramene" id="mRNA:HanXRQr2_Chr17g0809021">
    <property type="protein sequence ID" value="mRNA:HanXRQr2_Chr17g0809021"/>
    <property type="gene ID" value="HanXRQr2_Chr17g0809021"/>
</dbReference>
<evidence type="ECO:0000313" key="4">
    <source>
        <dbReference type="EMBL" id="OTF86751.1"/>
    </source>
</evidence>
<organism evidence="3 5">
    <name type="scientific">Helianthus annuus</name>
    <name type="common">Common sunflower</name>
    <dbReference type="NCBI Taxonomy" id="4232"/>
    <lineage>
        <taxon>Eukaryota</taxon>
        <taxon>Viridiplantae</taxon>
        <taxon>Streptophyta</taxon>
        <taxon>Embryophyta</taxon>
        <taxon>Tracheophyta</taxon>
        <taxon>Spermatophyta</taxon>
        <taxon>Magnoliopsida</taxon>
        <taxon>eudicotyledons</taxon>
        <taxon>Gunneridae</taxon>
        <taxon>Pentapetalae</taxon>
        <taxon>asterids</taxon>
        <taxon>campanulids</taxon>
        <taxon>Asterales</taxon>
        <taxon>Asteraceae</taxon>
        <taxon>Asteroideae</taxon>
        <taxon>Heliantheae alliance</taxon>
        <taxon>Heliantheae</taxon>
        <taxon>Helianthus</taxon>
    </lineage>
</organism>
<dbReference type="EMBL" id="MNCJ02000332">
    <property type="protein sequence ID" value="KAF5755970.1"/>
    <property type="molecule type" value="Genomic_DNA"/>
</dbReference>
<reference evidence="1" key="3">
    <citation type="submission" date="2020-06" db="EMBL/GenBank/DDBJ databases">
        <title>Helianthus annuus Genome sequencing and assembly Release 2.</title>
        <authorList>
            <person name="Gouzy J."/>
            <person name="Langlade N."/>
            <person name="Munos S."/>
        </authorList>
    </citation>
    <scope>NUCLEOTIDE SEQUENCE</scope>
    <source>
        <tissue evidence="1">Leaves</tissue>
    </source>
</reference>
<reference evidence="3" key="2">
    <citation type="submission" date="2017-02" db="EMBL/GenBank/DDBJ databases">
        <title>Sunflower complete genome.</title>
        <authorList>
            <person name="Langlade N."/>
            <person name="Munos S."/>
        </authorList>
    </citation>
    <scope>NUCLEOTIDE SEQUENCE [LARGE SCALE GENOMIC DNA]</scope>
    <source>
        <tissue evidence="3">Leaves</tissue>
    </source>
</reference>
<dbReference type="Gramene" id="mRNA:HanXRQr2_Chr17g0809011">
    <property type="protein sequence ID" value="mRNA:HanXRQr2_Chr17g0809011"/>
    <property type="gene ID" value="HanXRQr2_Chr17g0809011"/>
</dbReference>
<evidence type="ECO:0000313" key="5">
    <source>
        <dbReference type="Proteomes" id="UP000215914"/>
    </source>
</evidence>
<dbReference type="AlphaFoldDB" id="A0A251RR61"/>